<dbReference type="EMBL" id="CP094970">
    <property type="protein sequence ID" value="UYM03998.1"/>
    <property type="molecule type" value="Genomic_DNA"/>
</dbReference>
<feature type="compositionally biased region" description="Basic residues" evidence="1">
    <location>
        <begin position="366"/>
        <end position="380"/>
    </location>
</feature>
<dbReference type="InterPro" id="IPR002035">
    <property type="entry name" value="VWF_A"/>
</dbReference>
<feature type="region of interest" description="Disordered" evidence="1">
    <location>
        <begin position="230"/>
        <end position="249"/>
    </location>
</feature>
<dbReference type="SUPFAM" id="SSF53300">
    <property type="entry name" value="vWA-like"/>
    <property type="match status" value="1"/>
</dbReference>
<feature type="compositionally biased region" description="Low complexity" evidence="1">
    <location>
        <begin position="383"/>
        <end position="396"/>
    </location>
</feature>
<dbReference type="InterPro" id="IPR036465">
    <property type="entry name" value="vWFA_dom_sf"/>
</dbReference>
<name>A0AA46TG90_9ACTN</name>
<feature type="compositionally biased region" description="Basic and acidic residues" evidence="1">
    <location>
        <begin position="408"/>
        <end position="427"/>
    </location>
</feature>
<dbReference type="PANTHER" id="PTHR10579:SF43">
    <property type="entry name" value="ZINC FINGER (C3HC4-TYPE RING FINGER) FAMILY PROTEIN"/>
    <property type="match status" value="1"/>
</dbReference>
<keyword evidence="2" id="KW-0732">Signal</keyword>
<feature type="region of interest" description="Disordered" evidence="1">
    <location>
        <begin position="356"/>
        <end position="427"/>
    </location>
</feature>
<dbReference type="InterPro" id="IPR051266">
    <property type="entry name" value="CLCR"/>
</dbReference>
<evidence type="ECO:0000313" key="5">
    <source>
        <dbReference type="Proteomes" id="UP001164390"/>
    </source>
</evidence>
<proteinExistence type="predicted"/>
<evidence type="ECO:0000313" key="4">
    <source>
        <dbReference type="EMBL" id="UYM03998.1"/>
    </source>
</evidence>
<dbReference type="PROSITE" id="PS50234">
    <property type="entry name" value="VWFA"/>
    <property type="match status" value="1"/>
</dbReference>
<dbReference type="PANTHER" id="PTHR10579">
    <property type="entry name" value="CALCIUM-ACTIVATED CHLORIDE CHANNEL REGULATOR"/>
    <property type="match status" value="1"/>
</dbReference>
<dbReference type="KEGG" id="sgrg:L0C25_15770"/>
<feature type="signal peptide" evidence="2">
    <location>
        <begin position="1"/>
        <end position="27"/>
    </location>
</feature>
<dbReference type="RefSeq" id="WP_271632641.1">
    <property type="nucleotide sequence ID" value="NZ_CP094970.1"/>
</dbReference>
<dbReference type="Pfam" id="PF00092">
    <property type="entry name" value="VWA"/>
    <property type="match status" value="1"/>
</dbReference>
<keyword evidence="5" id="KW-1185">Reference proteome</keyword>
<feature type="domain" description="VWFA" evidence="3">
    <location>
        <begin position="42"/>
        <end position="222"/>
    </location>
</feature>
<protein>
    <submittedName>
        <fullName evidence="4">VWA domain-containing protein</fullName>
    </submittedName>
</protein>
<dbReference type="SMART" id="SM00327">
    <property type="entry name" value="VWA"/>
    <property type="match status" value="1"/>
</dbReference>
<evidence type="ECO:0000259" key="3">
    <source>
        <dbReference type="PROSITE" id="PS50234"/>
    </source>
</evidence>
<dbReference type="Proteomes" id="UP001164390">
    <property type="component" value="Chromosome"/>
</dbReference>
<gene>
    <name evidence="4" type="ORF">L0C25_15770</name>
</gene>
<evidence type="ECO:0000256" key="2">
    <source>
        <dbReference type="SAM" id="SignalP"/>
    </source>
</evidence>
<feature type="chain" id="PRO_5041334323" evidence="2">
    <location>
        <begin position="28"/>
        <end position="427"/>
    </location>
</feature>
<reference evidence="4" key="1">
    <citation type="submission" date="2022-01" db="EMBL/GenBank/DDBJ databases">
        <title>Nocardioidaceae gen. sp. A5X3R13.</title>
        <authorList>
            <person name="Lopez Marin M.A."/>
            <person name="Uhlik O."/>
        </authorList>
    </citation>
    <scope>NUCLEOTIDE SEQUENCE</scope>
    <source>
        <strain evidence="4">A5X3R13</strain>
    </source>
</reference>
<dbReference type="Gene3D" id="3.40.50.410">
    <property type="entry name" value="von Willebrand factor, type A domain"/>
    <property type="match status" value="1"/>
</dbReference>
<dbReference type="AlphaFoldDB" id="A0AA46TG90"/>
<sequence>MLQLRRGVAAFAAGLIGLAVTVTPAHADDTADDAPDDAGDYRMQLVLDSSGSMKEPAKGGTKIEVAKESLDTVVDDLPDSAQVGLRVYGAEVSDGPKACTDSQEVVSPGTGNRDELHTAVDDYKPLGETPIGYALQEAAKDLGSEGKRTIVLVSDGEPTCKPNPCKVARQLSKDGIDLRIDVVGLSVDAKTRKKLACIAKAGNGSYYDADDAESLTRSIDTVSTRAFRPFDLTGEPVDGSDRPGDAPTIETGRQYLDKLPREGDSKFYRFERRDPRSILHVGTTARTASGSLGNGVIMMLKAENSDVTCGHGTSFANSIGADRPLLAGSVSTAGEQDMSECKNADFYTLEIEGSTLDSPAQPVRDHRVRGAAARRRRRERRAPAAGRAAPLVEARAGQGVGRRRTRYQPRERPGARGRDVRPRHPDG</sequence>
<organism evidence="4 5">
    <name type="scientific">Solicola gregarius</name>
    <dbReference type="NCBI Taxonomy" id="2908642"/>
    <lineage>
        <taxon>Bacteria</taxon>
        <taxon>Bacillati</taxon>
        <taxon>Actinomycetota</taxon>
        <taxon>Actinomycetes</taxon>
        <taxon>Propionibacteriales</taxon>
        <taxon>Nocardioidaceae</taxon>
        <taxon>Solicola</taxon>
    </lineage>
</organism>
<evidence type="ECO:0000256" key="1">
    <source>
        <dbReference type="SAM" id="MobiDB-lite"/>
    </source>
</evidence>
<accession>A0AA46TG90</accession>